<dbReference type="PANTHER" id="PTHR43685">
    <property type="entry name" value="GLYCOSYLTRANSFERASE"/>
    <property type="match status" value="1"/>
</dbReference>
<name>A0ABY1INY2_9HYPH</name>
<dbReference type="Pfam" id="PF00535">
    <property type="entry name" value="Glycos_transf_2"/>
    <property type="match status" value="1"/>
</dbReference>
<dbReference type="InterPro" id="IPR029044">
    <property type="entry name" value="Nucleotide-diphossugar_trans"/>
</dbReference>
<dbReference type="InterPro" id="IPR001173">
    <property type="entry name" value="Glyco_trans_2-like"/>
</dbReference>
<dbReference type="Gene3D" id="3.90.550.10">
    <property type="entry name" value="Spore Coat Polysaccharide Biosynthesis Protein SpsA, Chain A"/>
    <property type="match status" value="1"/>
</dbReference>
<reference evidence="2 3" key="1">
    <citation type="submission" date="2016-11" db="EMBL/GenBank/DDBJ databases">
        <authorList>
            <person name="Varghese N."/>
            <person name="Submissions S."/>
        </authorList>
    </citation>
    <scope>NUCLEOTIDE SEQUENCE [LARGE SCALE GENOMIC DNA]</scope>
    <source>
        <strain evidence="2 3">DSM 21988</strain>
    </source>
</reference>
<protein>
    <submittedName>
        <fullName evidence="2">Succinoglycan biosynthesis protein ExoW</fullName>
    </submittedName>
</protein>
<dbReference type="InterPro" id="IPR050834">
    <property type="entry name" value="Glycosyltransf_2"/>
</dbReference>
<feature type="domain" description="Glycosyltransferase 2-like" evidence="1">
    <location>
        <begin position="5"/>
        <end position="127"/>
    </location>
</feature>
<dbReference type="PANTHER" id="PTHR43685:SF2">
    <property type="entry name" value="GLYCOSYLTRANSFERASE 2-LIKE DOMAIN-CONTAINING PROTEIN"/>
    <property type="match status" value="1"/>
</dbReference>
<dbReference type="CDD" id="cd00761">
    <property type="entry name" value="Glyco_tranf_GTA_type"/>
    <property type="match status" value="1"/>
</dbReference>
<keyword evidence="3" id="KW-1185">Reference proteome</keyword>
<evidence type="ECO:0000259" key="1">
    <source>
        <dbReference type="Pfam" id="PF00535"/>
    </source>
</evidence>
<sequence>MPSVTVVIPFYQKQSGILSRALDSVFGQSGVMPSVIVVDDASPVPAEPEILNRAPSEQARVTLVRQANAGPGGARNTGLDLVPDDTTHVAFLDSDDAWHPGHLAAALDAMGRFDADCCFATITGGESFDYHSTVEALEGTPGFVTLSNEPLTLAADGLASRMLEDWSYLHLSCMVMTPLVYRAVRFDPELRLAAEDILFMNESVSMARRTILSAHTGALRGEGANIFHGITNTAPSYLAQQFNTLRALKFLSQHAMADDAGSAALSQRAERARREALWGQVARSRRGKAPQLALLARWARTDPAILRSAVRLCLSKLQKQ</sequence>
<organism evidence="2 3">
    <name type="scientific">Aureimonas altamirensis DSM 21988</name>
    <dbReference type="NCBI Taxonomy" id="1121026"/>
    <lineage>
        <taxon>Bacteria</taxon>
        <taxon>Pseudomonadati</taxon>
        <taxon>Pseudomonadota</taxon>
        <taxon>Alphaproteobacteria</taxon>
        <taxon>Hyphomicrobiales</taxon>
        <taxon>Aurantimonadaceae</taxon>
        <taxon>Aureimonas</taxon>
    </lineage>
</organism>
<proteinExistence type="predicted"/>
<dbReference type="EMBL" id="FQZC01000004">
    <property type="protein sequence ID" value="SHJ71383.1"/>
    <property type="molecule type" value="Genomic_DNA"/>
</dbReference>
<accession>A0ABY1INY2</accession>
<comment type="caution">
    <text evidence="2">The sequence shown here is derived from an EMBL/GenBank/DDBJ whole genome shotgun (WGS) entry which is preliminary data.</text>
</comment>
<dbReference type="SUPFAM" id="SSF53448">
    <property type="entry name" value="Nucleotide-diphospho-sugar transferases"/>
    <property type="match status" value="1"/>
</dbReference>
<evidence type="ECO:0000313" key="2">
    <source>
        <dbReference type="EMBL" id="SHJ71383.1"/>
    </source>
</evidence>
<dbReference type="Proteomes" id="UP000184290">
    <property type="component" value="Unassembled WGS sequence"/>
</dbReference>
<dbReference type="RefSeq" id="WP_060609009.1">
    <property type="nucleotide sequence ID" value="NZ_FQZC01000004.1"/>
</dbReference>
<evidence type="ECO:0000313" key="3">
    <source>
        <dbReference type="Proteomes" id="UP000184290"/>
    </source>
</evidence>
<gene>
    <name evidence="2" type="ORF">SAMN02745911_3087</name>
</gene>